<gene>
    <name evidence="1" type="ORF">LSINAPIS_LOCUS6579</name>
</gene>
<organism evidence="1 2">
    <name type="scientific">Leptidea sinapis</name>
    <dbReference type="NCBI Taxonomy" id="189913"/>
    <lineage>
        <taxon>Eukaryota</taxon>
        <taxon>Metazoa</taxon>
        <taxon>Ecdysozoa</taxon>
        <taxon>Arthropoda</taxon>
        <taxon>Hexapoda</taxon>
        <taxon>Insecta</taxon>
        <taxon>Pterygota</taxon>
        <taxon>Neoptera</taxon>
        <taxon>Endopterygota</taxon>
        <taxon>Lepidoptera</taxon>
        <taxon>Glossata</taxon>
        <taxon>Ditrysia</taxon>
        <taxon>Papilionoidea</taxon>
        <taxon>Pieridae</taxon>
        <taxon>Dismorphiinae</taxon>
        <taxon>Leptidea</taxon>
    </lineage>
</organism>
<dbReference type="Proteomes" id="UP000324832">
    <property type="component" value="Unassembled WGS sequence"/>
</dbReference>
<feature type="non-terminal residue" evidence="1">
    <location>
        <position position="81"/>
    </location>
</feature>
<sequence length="81" mass="9014">MNGDITEIPDQPQTFWNRLGCDRIVRFCKRRKVAPDSNNGNSWGIRTVINLQTAGEHASCGPPLTNSGFTYDPVIFMANDS</sequence>
<name>A0A5E4QCB7_9NEOP</name>
<accession>A0A5E4QCB7</accession>
<evidence type="ECO:0000313" key="2">
    <source>
        <dbReference type="Proteomes" id="UP000324832"/>
    </source>
</evidence>
<proteinExistence type="predicted"/>
<protein>
    <submittedName>
        <fullName evidence="1">Uncharacterized protein</fullName>
    </submittedName>
</protein>
<dbReference type="EMBL" id="FZQP02002092">
    <property type="protein sequence ID" value="VVC94686.1"/>
    <property type="molecule type" value="Genomic_DNA"/>
</dbReference>
<keyword evidence="2" id="KW-1185">Reference proteome</keyword>
<reference evidence="1 2" key="1">
    <citation type="submission" date="2017-07" db="EMBL/GenBank/DDBJ databases">
        <authorList>
            <person name="Talla V."/>
            <person name="Backstrom N."/>
        </authorList>
    </citation>
    <scope>NUCLEOTIDE SEQUENCE [LARGE SCALE GENOMIC DNA]</scope>
</reference>
<dbReference type="AlphaFoldDB" id="A0A5E4QCB7"/>
<evidence type="ECO:0000313" key="1">
    <source>
        <dbReference type="EMBL" id="VVC94686.1"/>
    </source>
</evidence>